<evidence type="ECO:0000313" key="6">
    <source>
        <dbReference type="EMBL" id="KAK8835688.1"/>
    </source>
</evidence>
<evidence type="ECO:0000256" key="3">
    <source>
        <dbReference type="ARBA" id="ARBA00022989"/>
    </source>
</evidence>
<evidence type="ECO:0000256" key="4">
    <source>
        <dbReference type="ARBA" id="ARBA00023136"/>
    </source>
</evidence>
<dbReference type="Pfam" id="PF00335">
    <property type="entry name" value="Tetraspanin"/>
    <property type="match status" value="1"/>
</dbReference>
<keyword evidence="7" id="KW-1185">Reference proteome</keyword>
<evidence type="ECO:0000256" key="2">
    <source>
        <dbReference type="ARBA" id="ARBA00022692"/>
    </source>
</evidence>
<sequence length="109" mass="12714">MTIYSFIGLIQCCAKEKKLYLAYLTLLLLLIFLKIAIIILTMCKDDGIMKAIEKSWNSDKYRENRLLFERNFKCCGFYRYNPKEECGIEGIKGYLCGDMIIISLKGYLI</sequence>
<gene>
    <name evidence="6" type="ORF">M9Y10_042285</name>
</gene>
<evidence type="ECO:0000256" key="1">
    <source>
        <dbReference type="ARBA" id="ARBA00004141"/>
    </source>
</evidence>
<reference evidence="6 7" key="1">
    <citation type="submission" date="2024-04" db="EMBL/GenBank/DDBJ databases">
        <title>Tritrichomonas musculus Genome.</title>
        <authorList>
            <person name="Alves-Ferreira E."/>
            <person name="Grigg M."/>
            <person name="Lorenzi H."/>
            <person name="Galac M."/>
        </authorList>
    </citation>
    <scope>NUCLEOTIDE SEQUENCE [LARGE SCALE GENOMIC DNA]</scope>
    <source>
        <strain evidence="6 7">EAF2021</strain>
    </source>
</reference>
<keyword evidence="3 5" id="KW-1133">Transmembrane helix</keyword>
<name>A0ABR2GP15_9EUKA</name>
<proteinExistence type="predicted"/>
<protein>
    <recommendedName>
        <fullName evidence="8">Tetraspanin family protein</fullName>
    </recommendedName>
</protein>
<evidence type="ECO:0000313" key="7">
    <source>
        <dbReference type="Proteomes" id="UP001470230"/>
    </source>
</evidence>
<dbReference type="InterPro" id="IPR018499">
    <property type="entry name" value="Tetraspanin/Peripherin"/>
</dbReference>
<comment type="subcellular location">
    <subcellularLocation>
        <location evidence="1">Membrane</location>
        <topology evidence="1">Multi-pass membrane protein</topology>
    </subcellularLocation>
</comment>
<feature type="transmembrane region" description="Helical" evidence="5">
    <location>
        <begin position="20"/>
        <end position="40"/>
    </location>
</feature>
<comment type="caution">
    <text evidence="6">The sequence shown here is derived from an EMBL/GenBank/DDBJ whole genome shotgun (WGS) entry which is preliminary data.</text>
</comment>
<dbReference type="EMBL" id="JAPFFF010000076">
    <property type="protein sequence ID" value="KAK8835688.1"/>
    <property type="molecule type" value="Genomic_DNA"/>
</dbReference>
<organism evidence="6 7">
    <name type="scientific">Tritrichomonas musculus</name>
    <dbReference type="NCBI Taxonomy" id="1915356"/>
    <lineage>
        <taxon>Eukaryota</taxon>
        <taxon>Metamonada</taxon>
        <taxon>Parabasalia</taxon>
        <taxon>Tritrichomonadida</taxon>
        <taxon>Tritrichomonadidae</taxon>
        <taxon>Tritrichomonas</taxon>
    </lineage>
</organism>
<evidence type="ECO:0008006" key="8">
    <source>
        <dbReference type="Google" id="ProtNLM"/>
    </source>
</evidence>
<keyword evidence="4 5" id="KW-0472">Membrane</keyword>
<evidence type="ECO:0000256" key="5">
    <source>
        <dbReference type="SAM" id="Phobius"/>
    </source>
</evidence>
<keyword evidence="2 5" id="KW-0812">Transmembrane</keyword>
<dbReference type="Proteomes" id="UP001470230">
    <property type="component" value="Unassembled WGS sequence"/>
</dbReference>
<accession>A0ABR2GP15</accession>